<evidence type="ECO:0008006" key="3">
    <source>
        <dbReference type="Google" id="ProtNLM"/>
    </source>
</evidence>
<comment type="caution">
    <text evidence="2">The sequence shown here is derived from an EMBL/GenBank/DDBJ whole genome shotgun (WGS) entry which is preliminary data.</text>
</comment>
<evidence type="ECO:0000313" key="2">
    <source>
        <dbReference type="EMBL" id="GAG14515.1"/>
    </source>
</evidence>
<gene>
    <name evidence="2" type="ORF">S01H1_57657</name>
</gene>
<organism evidence="2">
    <name type="scientific">marine sediment metagenome</name>
    <dbReference type="NCBI Taxonomy" id="412755"/>
    <lineage>
        <taxon>unclassified sequences</taxon>
        <taxon>metagenomes</taxon>
        <taxon>ecological metagenomes</taxon>
    </lineage>
</organism>
<name>X0V8N3_9ZZZZ</name>
<evidence type="ECO:0000256" key="1">
    <source>
        <dbReference type="SAM" id="Phobius"/>
    </source>
</evidence>
<proteinExistence type="predicted"/>
<reference evidence="2" key="1">
    <citation type="journal article" date="2014" name="Front. Microbiol.">
        <title>High frequency of phylogenetically diverse reductive dehalogenase-homologous genes in deep subseafloor sedimentary metagenomes.</title>
        <authorList>
            <person name="Kawai M."/>
            <person name="Futagami T."/>
            <person name="Toyoda A."/>
            <person name="Takaki Y."/>
            <person name="Nishi S."/>
            <person name="Hori S."/>
            <person name="Arai W."/>
            <person name="Tsubouchi T."/>
            <person name="Morono Y."/>
            <person name="Uchiyama I."/>
            <person name="Ito T."/>
            <person name="Fujiyama A."/>
            <person name="Inagaki F."/>
            <person name="Takami H."/>
        </authorList>
    </citation>
    <scope>NUCLEOTIDE SEQUENCE</scope>
    <source>
        <strain evidence="2">Expedition CK06-06</strain>
    </source>
</reference>
<keyword evidence="1" id="KW-0472">Membrane</keyword>
<protein>
    <recommendedName>
        <fullName evidence="3">DUF2335 domain-containing protein</fullName>
    </recommendedName>
</protein>
<dbReference type="EMBL" id="BARS01037613">
    <property type="protein sequence ID" value="GAG14515.1"/>
    <property type="molecule type" value="Genomic_DNA"/>
</dbReference>
<sequence>MARKHKISPKAKIQPDQIKKQVLRVMRAEYFQGPMPQPDDLEKYEKLYPGASRLLFTLLEKQADHRINLEKSVVASNIINEKIGQRFAFIICVTVIIGGIALSILDKSITGFGSILSALGTIVTIFIVGKRRIRKELDEKR</sequence>
<feature type="transmembrane region" description="Helical" evidence="1">
    <location>
        <begin position="111"/>
        <end position="129"/>
    </location>
</feature>
<keyword evidence="1" id="KW-1133">Transmembrane helix</keyword>
<keyword evidence="1" id="KW-0812">Transmembrane</keyword>
<feature type="transmembrane region" description="Helical" evidence="1">
    <location>
        <begin position="87"/>
        <end position="105"/>
    </location>
</feature>
<dbReference type="InterPro" id="IPR019284">
    <property type="entry name" value="RP532"/>
</dbReference>
<dbReference type="Pfam" id="PF10097">
    <property type="entry name" value="DUF2335"/>
    <property type="match status" value="1"/>
</dbReference>
<dbReference type="AlphaFoldDB" id="X0V8N3"/>
<accession>X0V8N3</accession>